<evidence type="ECO:0000256" key="2">
    <source>
        <dbReference type="SAM" id="MobiDB-lite"/>
    </source>
</evidence>
<feature type="region of interest" description="Disordered" evidence="2">
    <location>
        <begin position="146"/>
        <end position="170"/>
    </location>
</feature>
<dbReference type="EMBL" id="ONZP01000093">
    <property type="protein sequence ID" value="SPJ73391.1"/>
    <property type="molecule type" value="Genomic_DNA"/>
</dbReference>
<feature type="coiled-coil region" evidence="1">
    <location>
        <begin position="310"/>
        <end position="337"/>
    </location>
</feature>
<protein>
    <submittedName>
        <fullName evidence="3">Uncharacterized protein</fullName>
    </submittedName>
</protein>
<dbReference type="AlphaFoldDB" id="A0AAE8M307"/>
<comment type="caution">
    <text evidence="3">The sequence shown here is derived from an EMBL/GenBank/DDBJ whole genome shotgun (WGS) entry which is preliminary data.</text>
</comment>
<accession>A0AAE8M307</accession>
<name>A0AAE8M307_9HYPO</name>
<evidence type="ECO:0000313" key="3">
    <source>
        <dbReference type="EMBL" id="SPJ73391.1"/>
    </source>
</evidence>
<keyword evidence="4" id="KW-1185">Reference proteome</keyword>
<evidence type="ECO:0000256" key="1">
    <source>
        <dbReference type="SAM" id="Coils"/>
    </source>
</evidence>
<dbReference type="Proteomes" id="UP001187734">
    <property type="component" value="Unassembled WGS sequence"/>
</dbReference>
<keyword evidence="1" id="KW-0175">Coiled coil</keyword>
<organism evidence="3 4">
    <name type="scientific">Fusarium torulosum</name>
    <dbReference type="NCBI Taxonomy" id="33205"/>
    <lineage>
        <taxon>Eukaryota</taxon>
        <taxon>Fungi</taxon>
        <taxon>Dikarya</taxon>
        <taxon>Ascomycota</taxon>
        <taxon>Pezizomycotina</taxon>
        <taxon>Sordariomycetes</taxon>
        <taxon>Hypocreomycetidae</taxon>
        <taxon>Hypocreales</taxon>
        <taxon>Nectriaceae</taxon>
        <taxon>Fusarium</taxon>
    </lineage>
</organism>
<reference evidence="3" key="1">
    <citation type="submission" date="2018-03" db="EMBL/GenBank/DDBJ databases">
        <authorList>
            <person name="Guldener U."/>
        </authorList>
    </citation>
    <scope>NUCLEOTIDE SEQUENCE</scope>
</reference>
<sequence>MSSNPDQTQDAHDTPLPVPHACLGDSVCQEFIQRCNWRIKNASGKWPWEWLSQDFRPHPKDWTCDDAVAMAKVVEHTCNCYSDALMTELSLYFQKRDTFDDKTETWTSSDTPLHFEGARAFINFIRYHTIKDTPTLGGERVTLPSGTLDSDSINQAETTSRKQKQHKNTLSIPNHEISQHGVFPKGSIDSDTNMSEAPLYHPLPSMDPPLIEIEDRIKHTLRDLETHEFSKQRALRKIAFNSLEGHQELVKLAQEEREAAFQRKEELFVELSSAKKQIIDCEQGGDDILDILEAECKTADVESRLIAEIAQLKEEHLQKVEKRARDLRAALENDEKNIGRCWEKIDNEEYPAQVVILRQNLIRLCTANLVELSPKEINELKDVVGRFLGEKYKEGWA</sequence>
<proteinExistence type="predicted"/>
<feature type="compositionally biased region" description="Polar residues" evidence="2">
    <location>
        <begin position="146"/>
        <end position="158"/>
    </location>
</feature>
<evidence type="ECO:0000313" key="4">
    <source>
        <dbReference type="Proteomes" id="UP001187734"/>
    </source>
</evidence>
<gene>
    <name evidence="3" type="ORF">FTOL_03121</name>
</gene>